<evidence type="ECO:0000313" key="3">
    <source>
        <dbReference type="Proteomes" id="UP000235116"/>
    </source>
</evidence>
<protein>
    <submittedName>
        <fullName evidence="2">Uncharacterized protein</fullName>
    </submittedName>
</protein>
<keyword evidence="3" id="KW-1185">Reference proteome</keyword>
<dbReference type="AlphaFoldDB" id="A0A2K9LU61"/>
<dbReference type="PROSITE" id="PS51257">
    <property type="entry name" value="PROKAR_LIPOPROTEIN"/>
    <property type="match status" value="1"/>
</dbReference>
<organism evidence="2 3">
    <name type="scientific">Ketobacter alkanivorans</name>
    <dbReference type="NCBI Taxonomy" id="1917421"/>
    <lineage>
        <taxon>Bacteria</taxon>
        <taxon>Pseudomonadati</taxon>
        <taxon>Pseudomonadota</taxon>
        <taxon>Gammaproteobacteria</taxon>
        <taxon>Pseudomonadales</taxon>
        <taxon>Ketobacteraceae</taxon>
        <taxon>Ketobacter</taxon>
    </lineage>
</organism>
<evidence type="ECO:0000313" key="2">
    <source>
        <dbReference type="EMBL" id="AUM14364.1"/>
    </source>
</evidence>
<feature type="signal peptide" evidence="1">
    <location>
        <begin position="1"/>
        <end position="20"/>
    </location>
</feature>
<accession>A0A2K9LU61</accession>
<dbReference type="KEGG" id="kak:Kalk_18880"/>
<feature type="chain" id="PRO_5014914479" evidence="1">
    <location>
        <begin position="21"/>
        <end position="677"/>
    </location>
</feature>
<dbReference type="Proteomes" id="UP000235116">
    <property type="component" value="Chromosome"/>
</dbReference>
<dbReference type="EMBL" id="CP022684">
    <property type="protein sequence ID" value="AUM14364.1"/>
    <property type="molecule type" value="Genomic_DNA"/>
</dbReference>
<sequence>MKYQGCVISFLLALMLYGCGGGGGGGSDTAPANVDTPNPETPEELQTGMFTDAPVTGLRYTQGRREGYTESGRFTYDARSSDPVCFFVGEVRLGCVAGGAVVTPYHLSSPGQPAGLQSGYNISRLLISLDESTGPEITLPQASRSARGYVDFSLSDGLFATDPVVNDLIERHAPEGSLSSREDVDVHIADNADVQQSIQALTQALDSEISSISIRWNSTLSEAGVLAHIEARSGGEPQQTEHLYLEVSQSNTQLYLSNLTYIDPNGEYTQVRVGRNGQPTRIADSDQVQAYLNLINTPVGSWFATSSYQPERSGNLIGNSGLQSRVETRYVTQQMANEVVEMASELGRQELSPSNFLRMASYAAALVQSIECAGSVDDTCGSKLQEALLMAQVNTGYESRILNWVSDDLSPDLCLPLQGVPASENCGFAPNLQEFNVVMSNRISEFSGVRIPAWADSDMILFRTAPFILHDWVGDVQVAFGFSCNVSRSYYQFADGGYYGQVKGENVVCTEERLEVLNYNIYACGIESIVCNDPSSDFSFGLDMPSDWPGFSAKRNLAFRVAERMLSSGYGAEMSYLGTRDFRGSRRRFYGDPRLPESWNQFSSYSAWFESLPFDRSAEDFFASGVFIYNDFVEPPPFSIGVSIVEDTNELYNVLDHGFMNFMDRDGTEIMLRIMFW</sequence>
<evidence type="ECO:0000256" key="1">
    <source>
        <dbReference type="SAM" id="SignalP"/>
    </source>
</evidence>
<dbReference type="OrthoDB" id="5592990at2"/>
<keyword evidence="1" id="KW-0732">Signal</keyword>
<name>A0A2K9LU61_9GAMM</name>
<gene>
    <name evidence="2" type="ORF">Kalk_18880</name>
</gene>
<reference evidence="3" key="1">
    <citation type="submission" date="2017-08" db="EMBL/GenBank/DDBJ databases">
        <title>Direct submision.</title>
        <authorList>
            <person name="Kim S.-J."/>
            <person name="Rhee S.-K."/>
        </authorList>
    </citation>
    <scope>NUCLEOTIDE SEQUENCE [LARGE SCALE GENOMIC DNA]</scope>
    <source>
        <strain evidence="3">GI5</strain>
    </source>
</reference>
<dbReference type="RefSeq" id="WP_101895738.1">
    <property type="nucleotide sequence ID" value="NZ_CP022684.1"/>
</dbReference>
<proteinExistence type="predicted"/>